<dbReference type="RefSeq" id="WP_271336879.1">
    <property type="nucleotide sequence ID" value="NZ_JAMZNK010000028.1"/>
</dbReference>
<proteinExistence type="predicted"/>
<sequence length="45" mass="5109">MEEAFRTKTSNPTIVVTQHPPTFINYPDKYADSDINEAFGTEMSN</sequence>
<evidence type="ECO:0000313" key="1">
    <source>
        <dbReference type="EMBL" id="MDA6071064.1"/>
    </source>
</evidence>
<organism evidence="1 2">
    <name type="scientific">Flavobacterium azizsancarii</name>
    <dbReference type="NCBI Taxonomy" id="2961580"/>
    <lineage>
        <taxon>Bacteria</taxon>
        <taxon>Pseudomonadati</taxon>
        <taxon>Bacteroidota</taxon>
        <taxon>Flavobacteriia</taxon>
        <taxon>Flavobacteriales</taxon>
        <taxon>Flavobacteriaceae</taxon>
        <taxon>Flavobacterium</taxon>
    </lineage>
</organism>
<comment type="caution">
    <text evidence="1">The sequence shown here is derived from an EMBL/GenBank/DDBJ whole genome shotgun (WGS) entry which is preliminary data.</text>
</comment>
<gene>
    <name evidence="1" type="ORF">NJT12_15725</name>
</gene>
<dbReference type="Proteomes" id="UP001212170">
    <property type="component" value="Unassembled WGS sequence"/>
</dbReference>
<reference evidence="1 2" key="1">
    <citation type="journal article" date="2023" name="Chemosphere">
        <title>Whole genome analysis of Flavobacterium aziz-sancarii sp. nov., isolated from Ardley Island (Antarctica), revealed a rich resistome and bioremediation potential.</title>
        <authorList>
            <person name="Otur C."/>
            <person name="Okay S."/>
            <person name="Kurt-Kizildogan A."/>
        </authorList>
    </citation>
    <scope>NUCLEOTIDE SEQUENCE [LARGE SCALE GENOMIC DNA]</scope>
    <source>
        <strain evidence="1 2">AC</strain>
    </source>
</reference>
<name>A0ABT4WG44_9FLAO</name>
<dbReference type="EMBL" id="JAMZNK010000028">
    <property type="protein sequence ID" value="MDA6071064.1"/>
    <property type="molecule type" value="Genomic_DNA"/>
</dbReference>
<protein>
    <submittedName>
        <fullName evidence="1">Uncharacterized protein</fullName>
    </submittedName>
</protein>
<evidence type="ECO:0000313" key="2">
    <source>
        <dbReference type="Proteomes" id="UP001212170"/>
    </source>
</evidence>
<accession>A0ABT4WG44</accession>
<keyword evidence="2" id="KW-1185">Reference proteome</keyword>